<keyword evidence="1" id="KW-0597">Phosphoprotein</keyword>
<dbReference type="Pfam" id="PF13487">
    <property type="entry name" value="HD_5"/>
    <property type="match status" value="1"/>
</dbReference>
<dbReference type="GO" id="GO:0000160">
    <property type="term" value="P:phosphorelay signal transduction system"/>
    <property type="evidence" value="ECO:0007669"/>
    <property type="project" value="InterPro"/>
</dbReference>
<accession>A0A5B7YGI1</accession>
<protein>
    <submittedName>
        <fullName evidence="4">Response regulator</fullName>
    </submittedName>
</protein>
<name>A0A5B7YGI1_9ALTE</name>
<dbReference type="InterPro" id="IPR037522">
    <property type="entry name" value="HD_GYP_dom"/>
</dbReference>
<evidence type="ECO:0000313" key="4">
    <source>
        <dbReference type="EMBL" id="QCZ94747.1"/>
    </source>
</evidence>
<dbReference type="PANTHER" id="PTHR45228">
    <property type="entry name" value="CYCLIC DI-GMP PHOSPHODIESTERASE TM_0186-RELATED"/>
    <property type="match status" value="1"/>
</dbReference>
<evidence type="ECO:0000259" key="2">
    <source>
        <dbReference type="PROSITE" id="PS50110"/>
    </source>
</evidence>
<dbReference type="SMART" id="SM00448">
    <property type="entry name" value="REC"/>
    <property type="match status" value="1"/>
</dbReference>
<dbReference type="PROSITE" id="PS51832">
    <property type="entry name" value="HD_GYP"/>
    <property type="match status" value="1"/>
</dbReference>
<dbReference type="InterPro" id="IPR001789">
    <property type="entry name" value="Sig_transdc_resp-reg_receiver"/>
</dbReference>
<proteinExistence type="predicted"/>
<dbReference type="InterPro" id="IPR052020">
    <property type="entry name" value="Cyclic_di-GMP/3'3'-cGAMP_PDE"/>
</dbReference>
<dbReference type="Pfam" id="PF00072">
    <property type="entry name" value="Response_reg"/>
    <property type="match status" value="1"/>
</dbReference>
<organism evidence="4 5">
    <name type="scientific">Salinimonas iocasae</name>
    <dbReference type="NCBI Taxonomy" id="2572577"/>
    <lineage>
        <taxon>Bacteria</taxon>
        <taxon>Pseudomonadati</taxon>
        <taxon>Pseudomonadota</taxon>
        <taxon>Gammaproteobacteria</taxon>
        <taxon>Alteromonadales</taxon>
        <taxon>Alteromonadaceae</taxon>
        <taxon>Alteromonas/Salinimonas group</taxon>
        <taxon>Salinimonas</taxon>
    </lineage>
</organism>
<feature type="domain" description="HD-GYP" evidence="3">
    <location>
        <begin position="174"/>
        <end position="365"/>
    </location>
</feature>
<dbReference type="InterPro" id="IPR011006">
    <property type="entry name" value="CheY-like_superfamily"/>
</dbReference>
<evidence type="ECO:0000256" key="1">
    <source>
        <dbReference type="PROSITE-ProRule" id="PRU00169"/>
    </source>
</evidence>
<dbReference type="Gene3D" id="3.40.50.2300">
    <property type="match status" value="1"/>
</dbReference>
<dbReference type="SUPFAM" id="SSF52172">
    <property type="entry name" value="CheY-like"/>
    <property type="match status" value="1"/>
</dbReference>
<feature type="modified residue" description="4-aspartylphosphate" evidence="1">
    <location>
        <position position="63"/>
    </location>
</feature>
<dbReference type="Gene3D" id="1.10.3210.10">
    <property type="entry name" value="Hypothetical protein af1432"/>
    <property type="match status" value="1"/>
</dbReference>
<dbReference type="EMBL" id="CP039852">
    <property type="protein sequence ID" value="QCZ94747.1"/>
    <property type="molecule type" value="Genomic_DNA"/>
</dbReference>
<dbReference type="PANTHER" id="PTHR45228:SF8">
    <property type="entry name" value="TWO-COMPONENT RESPONSE REGULATOR-RELATED"/>
    <property type="match status" value="1"/>
</dbReference>
<sequence length="365" mass="41058">MMNMSEAGSARKPIVLCIDDEPAVLRSIKRTLQPLNITLLATDNPDKAIEALRRYRVSVLLTDLLMPAMPGSELLKTASELQPGMYHLVLSGHTDVSTIASTLSASRVDHIMQKPWESAELLDTVREGLEVAAIKAKNIHLRRQSQKLNRALNQEKLVLRPGVEKRTRQLKSLLSQMRERQQQTESVLLNIVEQHPWLRVRESARIGNATARVLDQLTQSMTLSADLQHAILLAGKLCQIGLVSAATSFDDQNLKSMSFELRSRFYSQTDAVLEIFSPSQALNTTAQILHEQFEYVNGQGYPGKRAGDQITLGARILAVARDYCWLRNGFLNGVMHNHDEAIMVIYRHRDIFYDSRLIGLLEKLA</sequence>
<evidence type="ECO:0000313" key="5">
    <source>
        <dbReference type="Proteomes" id="UP000304912"/>
    </source>
</evidence>
<dbReference type="OrthoDB" id="9802066at2"/>
<keyword evidence="5" id="KW-1185">Reference proteome</keyword>
<dbReference type="PROSITE" id="PS50110">
    <property type="entry name" value="RESPONSE_REGULATORY"/>
    <property type="match status" value="1"/>
</dbReference>
<dbReference type="Proteomes" id="UP000304912">
    <property type="component" value="Chromosome"/>
</dbReference>
<reference evidence="4 5" key="1">
    <citation type="submission" date="2019-04" db="EMBL/GenBank/DDBJ databases">
        <title>Salinimonas iocasae sp. nov., a halophilic bacterium isolated from the outer tube casing of tubeworms in Okinawa Trough.</title>
        <authorList>
            <person name="Zhang H."/>
            <person name="Wang H."/>
            <person name="Li C."/>
        </authorList>
    </citation>
    <scope>NUCLEOTIDE SEQUENCE [LARGE SCALE GENOMIC DNA]</scope>
    <source>
        <strain evidence="4 5">KX18D6</strain>
    </source>
</reference>
<feature type="domain" description="Response regulatory" evidence="2">
    <location>
        <begin position="14"/>
        <end position="129"/>
    </location>
</feature>
<dbReference type="KEGG" id="salk:FBQ74_15305"/>
<evidence type="ECO:0000259" key="3">
    <source>
        <dbReference type="PROSITE" id="PS51832"/>
    </source>
</evidence>
<gene>
    <name evidence="4" type="ORF">FBQ74_15305</name>
</gene>
<dbReference type="RefSeq" id="WP_139757483.1">
    <property type="nucleotide sequence ID" value="NZ_CP039852.1"/>
</dbReference>
<dbReference type="AlphaFoldDB" id="A0A5B7YGI1"/>